<dbReference type="InterPro" id="IPR008979">
    <property type="entry name" value="Galactose-bd-like_sf"/>
</dbReference>
<dbReference type="GO" id="GO:0016787">
    <property type="term" value="F:hydrolase activity"/>
    <property type="evidence" value="ECO:0007669"/>
    <property type="project" value="UniProtKB-KW"/>
</dbReference>
<evidence type="ECO:0000259" key="13">
    <source>
        <dbReference type="Pfam" id="PF00703"/>
    </source>
</evidence>
<dbReference type="Proteomes" id="UP000605676">
    <property type="component" value="Unassembled WGS sequence"/>
</dbReference>
<dbReference type="InterPro" id="IPR017853">
    <property type="entry name" value="GH"/>
</dbReference>
<feature type="domain" description="Beta-mannosidase Ig-fold" evidence="14">
    <location>
        <begin position="764"/>
        <end position="843"/>
    </location>
</feature>
<comment type="subunit">
    <text evidence="4">Homodimer.</text>
</comment>
<keyword evidence="8" id="KW-0325">Glycoprotein</keyword>
<dbReference type="InterPro" id="IPR050887">
    <property type="entry name" value="Beta-mannosidase_GH2"/>
</dbReference>
<evidence type="ECO:0000256" key="3">
    <source>
        <dbReference type="ARBA" id="ARBA00004740"/>
    </source>
</evidence>
<evidence type="ECO:0000313" key="17">
    <source>
        <dbReference type="EMBL" id="MBK3516187.1"/>
    </source>
</evidence>
<feature type="domain" description="Beta-mannosidase-like galactose-binding" evidence="16">
    <location>
        <begin position="37"/>
        <end position="200"/>
    </location>
</feature>
<accession>A0ABS1HF51</accession>
<comment type="subcellular location">
    <subcellularLocation>
        <location evidence="2">Secreted</location>
    </subcellularLocation>
</comment>
<evidence type="ECO:0000256" key="11">
    <source>
        <dbReference type="ARBA" id="ARBA00041069"/>
    </source>
</evidence>
<dbReference type="SUPFAM" id="SSF49303">
    <property type="entry name" value="beta-Galactosidase/glucuronidase domain"/>
    <property type="match status" value="3"/>
</dbReference>
<feature type="domain" description="Glycoside hydrolase family 2 immunoglobulin-like beta-sandwich" evidence="13">
    <location>
        <begin position="212"/>
        <end position="315"/>
    </location>
</feature>
<evidence type="ECO:0000259" key="15">
    <source>
        <dbReference type="Pfam" id="PF17786"/>
    </source>
</evidence>
<dbReference type="Pfam" id="PF17753">
    <property type="entry name" value="Ig_mannosidase"/>
    <property type="match status" value="1"/>
</dbReference>
<dbReference type="PANTHER" id="PTHR43730">
    <property type="entry name" value="BETA-MANNOSIDASE"/>
    <property type="match status" value="1"/>
</dbReference>
<gene>
    <name evidence="17" type="ORF">JIV24_02465</name>
</gene>
<dbReference type="EMBL" id="JAENRR010000004">
    <property type="protein sequence ID" value="MBK3516187.1"/>
    <property type="molecule type" value="Genomic_DNA"/>
</dbReference>
<dbReference type="InterPro" id="IPR013783">
    <property type="entry name" value="Ig-like_fold"/>
</dbReference>
<evidence type="ECO:0000256" key="7">
    <source>
        <dbReference type="ARBA" id="ARBA00022801"/>
    </source>
</evidence>
<comment type="catalytic activity">
    <reaction evidence="1">
        <text>Hydrolysis of terminal, non-reducing beta-D-mannose residues in beta-D-mannosides.</text>
        <dbReference type="EC" id="3.2.1.25"/>
    </reaction>
</comment>
<proteinExistence type="inferred from homology"/>
<evidence type="ECO:0000256" key="4">
    <source>
        <dbReference type="ARBA" id="ARBA00011738"/>
    </source>
</evidence>
<organism evidence="17 18">
    <name type="scientific">Carboxylicivirga marina</name>
    <dbReference type="NCBI Taxonomy" id="2800988"/>
    <lineage>
        <taxon>Bacteria</taxon>
        <taxon>Pseudomonadati</taxon>
        <taxon>Bacteroidota</taxon>
        <taxon>Bacteroidia</taxon>
        <taxon>Marinilabiliales</taxon>
        <taxon>Marinilabiliaceae</taxon>
        <taxon>Carboxylicivirga</taxon>
    </lineage>
</organism>
<dbReference type="Gene3D" id="2.60.120.260">
    <property type="entry name" value="Galactose-binding domain-like"/>
    <property type="match status" value="1"/>
</dbReference>
<reference evidence="17 18" key="1">
    <citation type="submission" date="2021-01" db="EMBL/GenBank/DDBJ databases">
        <title>Carboxyliciviraga sp.nov., isolated from coastal sediments.</title>
        <authorList>
            <person name="Lu D."/>
            <person name="Zhang T."/>
        </authorList>
    </citation>
    <scope>NUCLEOTIDE SEQUENCE [LARGE SCALE GENOMIC DNA]</scope>
    <source>
        <strain evidence="17 18">N1Y132</strain>
    </source>
</reference>
<name>A0ABS1HF51_9BACT</name>
<dbReference type="SUPFAM" id="SSF49785">
    <property type="entry name" value="Galactose-binding domain-like"/>
    <property type="match status" value="1"/>
</dbReference>
<protein>
    <recommendedName>
        <fullName evidence="11">Beta-mannosidase B</fullName>
        <ecNumber evidence="5">3.2.1.25</ecNumber>
    </recommendedName>
    <alternativeName>
        <fullName evidence="12">Mannanase B</fullName>
    </alternativeName>
</protein>
<dbReference type="InterPro" id="IPR041447">
    <property type="entry name" value="Mannosidase_ig"/>
</dbReference>
<evidence type="ECO:0000256" key="10">
    <source>
        <dbReference type="ARBA" id="ARBA00038429"/>
    </source>
</evidence>
<dbReference type="RefSeq" id="WP_200463420.1">
    <property type="nucleotide sequence ID" value="NZ_JAENRR010000004.1"/>
</dbReference>
<dbReference type="Gene3D" id="3.20.20.80">
    <property type="entry name" value="Glycosidases"/>
    <property type="match status" value="1"/>
</dbReference>
<dbReference type="Pfam" id="PF22666">
    <property type="entry name" value="Glyco_hydro_2_N2"/>
    <property type="match status" value="1"/>
</dbReference>
<dbReference type="InterPro" id="IPR036156">
    <property type="entry name" value="Beta-gal/glucu_dom_sf"/>
</dbReference>
<dbReference type="InterPro" id="IPR006102">
    <property type="entry name" value="Ig-like_GH2"/>
</dbReference>
<keyword evidence="6" id="KW-0964">Secreted</keyword>
<evidence type="ECO:0000256" key="5">
    <source>
        <dbReference type="ARBA" id="ARBA00012754"/>
    </source>
</evidence>
<comment type="similarity">
    <text evidence="10">Belongs to the glycosyl hydrolase 2 family. Beta-mannosidase B subfamily.</text>
</comment>
<dbReference type="InterPro" id="IPR054593">
    <property type="entry name" value="Beta-mannosidase-like_N2"/>
</dbReference>
<dbReference type="EC" id="3.2.1.25" evidence="5"/>
<dbReference type="PANTHER" id="PTHR43730:SF1">
    <property type="entry name" value="BETA-MANNOSIDASE"/>
    <property type="match status" value="1"/>
</dbReference>
<evidence type="ECO:0000256" key="1">
    <source>
        <dbReference type="ARBA" id="ARBA00000829"/>
    </source>
</evidence>
<dbReference type="InterPro" id="IPR041625">
    <property type="entry name" value="Beta-mannosidase_Ig"/>
</dbReference>
<keyword evidence="7 17" id="KW-0378">Hydrolase</keyword>
<evidence type="ECO:0000256" key="9">
    <source>
        <dbReference type="ARBA" id="ARBA00023295"/>
    </source>
</evidence>
<dbReference type="Pfam" id="PF17786">
    <property type="entry name" value="Mannosidase_ig"/>
    <property type="match status" value="1"/>
</dbReference>
<sequence>MKQFIFLVISCLMIFNSCSNTLEKRVPQKIILSDSDWFFAEKDSLNFLPANVPGSVHMDLLQNQLIEEPYYRNNENELQWIGERDWVYKTSFNVTQELLKHDAVELCFEGLDTYAEVYLNEKHILSADNYFRQWQVNAKEYLVPGENTLQIIFQSSVQVNKDKRRADSVPLFDDYAYSRKPAFHFGWDWGPVFITAGVWRPVYLKAWSDAMITDAHIIQKSVNKNLAELNASISVEASEPLEAILIVEVEEAGIKEQLDVSLTTGLNKLACEFKIENPELWWSHGLGEANLYEVKTSLVSKSDLLDSKETKVGIRDIKLVQNPDELGSSFHFELNGVPVFAKGANYIPQESFQSKVDSADYRRVIQHAIDANMNMIRVWGGGFYEEDYFYDLCDQHGILVWQDFMFACSMYPGETEYLENVKQEAIDNVKRLRNHASLALWCGNNENYIGWRDWRWPGKFPKEDSAKVWNDYLALFEELLPEVIEEYDKGKDYWPSSPKYGWGYPVNSDGDSHLWAVWHAQDPFEVFLEKENIPRFMSEYGFQSLPEMKTIEAFTLPEDRSIDSDVMKNHQKHRIGYPVIDTYLKRDYQWPKDFESCIYISQVLQAKGIKMGIEAHRRAMPFCMGTLYWQLNDCWPVASWSSVDYYNRWKALHYKVRDAYAPVLVSPLEEQENINIYLVSDEQQEQQGQLLTTIFDFQGNVVWESNQDVTVPANTSQKVASFKTNDMLKGHQRNELVCMTKVIVDDQIIANNTLYLESPKDLNLKKAKLSYQIEKLGEDALQITLTTAYLAKDICLSFPELEGFFTDNYFDLIPGETKQIQFRSQALRNTNTPTTINIKSLVDSY</sequence>
<comment type="pathway">
    <text evidence="3">Glycan metabolism; N-glycan degradation.</text>
</comment>
<comment type="caution">
    <text evidence="17">The sequence shown here is derived from an EMBL/GenBank/DDBJ whole genome shotgun (WGS) entry which is preliminary data.</text>
</comment>
<evidence type="ECO:0000259" key="16">
    <source>
        <dbReference type="Pfam" id="PF22666"/>
    </source>
</evidence>
<evidence type="ECO:0000256" key="6">
    <source>
        <dbReference type="ARBA" id="ARBA00022525"/>
    </source>
</evidence>
<keyword evidence="9" id="KW-0326">Glycosidase</keyword>
<keyword evidence="18" id="KW-1185">Reference proteome</keyword>
<evidence type="ECO:0000259" key="14">
    <source>
        <dbReference type="Pfam" id="PF17753"/>
    </source>
</evidence>
<evidence type="ECO:0000313" key="18">
    <source>
        <dbReference type="Proteomes" id="UP000605676"/>
    </source>
</evidence>
<evidence type="ECO:0000256" key="8">
    <source>
        <dbReference type="ARBA" id="ARBA00023180"/>
    </source>
</evidence>
<feature type="domain" description="Mannosidase Ig/CBM-like" evidence="15">
    <location>
        <begin position="673"/>
        <end position="761"/>
    </location>
</feature>
<dbReference type="SUPFAM" id="SSF51445">
    <property type="entry name" value="(Trans)glycosidases"/>
    <property type="match status" value="1"/>
</dbReference>
<dbReference type="Pfam" id="PF00703">
    <property type="entry name" value="Glyco_hydro_2"/>
    <property type="match status" value="1"/>
</dbReference>
<evidence type="ECO:0000256" key="2">
    <source>
        <dbReference type="ARBA" id="ARBA00004613"/>
    </source>
</evidence>
<dbReference type="Gene3D" id="2.60.40.10">
    <property type="entry name" value="Immunoglobulins"/>
    <property type="match status" value="3"/>
</dbReference>
<evidence type="ECO:0000256" key="12">
    <source>
        <dbReference type="ARBA" id="ARBA00041614"/>
    </source>
</evidence>